<protein>
    <recommendedName>
        <fullName evidence="3">DUF3189 family protein</fullName>
    </recommendedName>
</protein>
<accession>A0A6I5ZV05</accession>
<evidence type="ECO:0000313" key="1">
    <source>
        <dbReference type="EMBL" id="QGP93704.1"/>
    </source>
</evidence>
<dbReference type="Pfam" id="PF11385">
    <property type="entry name" value="DUF3189"/>
    <property type="match status" value="1"/>
</dbReference>
<evidence type="ECO:0008006" key="3">
    <source>
        <dbReference type="Google" id="ProtNLM"/>
    </source>
</evidence>
<gene>
    <name evidence="1" type="ORF">MGLY_31260</name>
</gene>
<reference evidence="1 2" key="1">
    <citation type="submission" date="2019-11" db="EMBL/GenBank/DDBJ databases">
        <title>Genome sequence of Moorella glycerini DSM11254.</title>
        <authorList>
            <person name="Poehlein A."/>
            <person name="Boeer T."/>
            <person name="Daniel R."/>
        </authorList>
    </citation>
    <scope>NUCLEOTIDE SEQUENCE [LARGE SCALE GENOMIC DNA]</scope>
    <source>
        <strain evidence="1 2">DSM 11254</strain>
    </source>
</reference>
<keyword evidence="2" id="KW-1185">Reference proteome</keyword>
<dbReference type="RefSeq" id="WP_170291122.1">
    <property type="nucleotide sequence ID" value="NZ_CP046244.1"/>
</dbReference>
<dbReference type="AlphaFoldDB" id="A0A6I5ZV05"/>
<name>A0A6I5ZV05_9FIRM</name>
<dbReference type="EMBL" id="CP046244">
    <property type="protein sequence ID" value="QGP93704.1"/>
    <property type="molecule type" value="Genomic_DNA"/>
</dbReference>
<dbReference type="Proteomes" id="UP000425916">
    <property type="component" value="Chromosome"/>
</dbReference>
<evidence type="ECO:0000313" key="2">
    <source>
        <dbReference type="Proteomes" id="UP000425916"/>
    </source>
</evidence>
<proteinExistence type="predicted"/>
<sequence length="185" mass="20421">MMNGPTGKRNKKLVIYHCFGGSHSSVTAAAIHLGLLPRDRIPTAAELLALPYFDGRSRGEEGELKFMGTDIYGNKVYAAGKKNLGSRFEALLYDLAGVLGVPRQEILLLNTSPLVNLLMRLGGFTSRRLGLTAPGRPVVVWGTRCAFTRLVEFVEQNQHLWIPAPASPGMLWREKHELTRKGPLQ</sequence>
<organism evidence="1 2">
    <name type="scientific">Neomoorella glycerini</name>
    <dbReference type="NCBI Taxonomy" id="55779"/>
    <lineage>
        <taxon>Bacteria</taxon>
        <taxon>Bacillati</taxon>
        <taxon>Bacillota</taxon>
        <taxon>Clostridia</taxon>
        <taxon>Neomoorellales</taxon>
        <taxon>Neomoorellaceae</taxon>
        <taxon>Neomoorella</taxon>
    </lineage>
</organism>
<dbReference type="InterPro" id="IPR021525">
    <property type="entry name" value="DUF3189"/>
</dbReference>